<accession>A0ABY6Q872</accession>
<keyword evidence="15" id="KW-1185">Reference proteome</keyword>
<keyword evidence="4 12" id="KW-0812">Transmembrane</keyword>
<keyword evidence="3" id="KW-0997">Cell inner membrane</keyword>
<dbReference type="InterPro" id="IPR027304">
    <property type="entry name" value="Trigger_fact/SurA_dom_sf"/>
</dbReference>
<evidence type="ECO:0000256" key="1">
    <source>
        <dbReference type="ARBA" id="ARBA00004382"/>
    </source>
</evidence>
<feature type="domain" description="PpiC" evidence="13">
    <location>
        <begin position="263"/>
        <end position="362"/>
    </location>
</feature>
<organism evidence="14 15">
    <name type="scientific">Candidatus Paraluminiphilus aquimaris</name>
    <dbReference type="NCBI Taxonomy" id="2518994"/>
    <lineage>
        <taxon>Bacteria</taxon>
        <taxon>Pseudomonadati</taxon>
        <taxon>Pseudomonadota</taxon>
        <taxon>Gammaproteobacteria</taxon>
        <taxon>Cellvibrionales</taxon>
        <taxon>Halieaceae</taxon>
        <taxon>Candidatus Paraluminiphilus</taxon>
    </lineage>
</organism>
<evidence type="ECO:0000256" key="8">
    <source>
        <dbReference type="ARBA" id="ARBA00038408"/>
    </source>
</evidence>
<protein>
    <recommendedName>
        <fullName evidence="9">Periplasmic chaperone PpiD</fullName>
    </recommendedName>
    <alternativeName>
        <fullName evidence="10">Periplasmic folding chaperone</fullName>
    </alternativeName>
</protein>
<feature type="transmembrane region" description="Helical" evidence="12">
    <location>
        <begin position="12"/>
        <end position="30"/>
    </location>
</feature>
<dbReference type="Pfam" id="PF00639">
    <property type="entry name" value="Rotamase"/>
    <property type="match status" value="1"/>
</dbReference>
<name>A0ABY6Q872_9GAMM</name>
<evidence type="ECO:0000256" key="5">
    <source>
        <dbReference type="ARBA" id="ARBA00022989"/>
    </source>
</evidence>
<comment type="subcellular location">
    <subcellularLocation>
        <location evidence="1">Cell inner membrane</location>
        <topology evidence="1">Single-pass type II membrane protein</topology>
        <orientation evidence="1">Periplasmic side</orientation>
    </subcellularLocation>
</comment>
<dbReference type="SUPFAM" id="SSF54534">
    <property type="entry name" value="FKBP-like"/>
    <property type="match status" value="1"/>
</dbReference>
<keyword evidence="7" id="KW-0143">Chaperone</keyword>
<reference evidence="14 15" key="1">
    <citation type="submission" date="2019-02" db="EMBL/GenBank/DDBJ databases">
        <title>Halieaceae_genomes.</title>
        <authorList>
            <person name="Li S.-H."/>
        </authorList>
    </citation>
    <scope>NUCLEOTIDE SEQUENCE [LARGE SCALE GENOMIC DNA]</scope>
    <source>
        <strain evidence="14 15">JH123</strain>
    </source>
</reference>
<evidence type="ECO:0000256" key="7">
    <source>
        <dbReference type="ARBA" id="ARBA00023186"/>
    </source>
</evidence>
<evidence type="ECO:0000256" key="4">
    <source>
        <dbReference type="ARBA" id="ARBA00022692"/>
    </source>
</evidence>
<dbReference type="SUPFAM" id="SSF109998">
    <property type="entry name" value="Triger factor/SurA peptide-binding domain-like"/>
    <property type="match status" value="1"/>
</dbReference>
<evidence type="ECO:0000256" key="2">
    <source>
        <dbReference type="ARBA" id="ARBA00022475"/>
    </source>
</evidence>
<dbReference type="PANTHER" id="PTHR47529">
    <property type="entry name" value="PEPTIDYL-PROLYL CIS-TRANS ISOMERASE D"/>
    <property type="match status" value="1"/>
</dbReference>
<dbReference type="RefSeq" id="WP_279241334.1">
    <property type="nucleotide sequence ID" value="NZ_CP036501.1"/>
</dbReference>
<dbReference type="EMBL" id="CP036501">
    <property type="protein sequence ID" value="UZP74872.1"/>
    <property type="molecule type" value="Genomic_DNA"/>
</dbReference>
<dbReference type="InterPro" id="IPR052029">
    <property type="entry name" value="PpiD_chaperone"/>
</dbReference>
<keyword evidence="11" id="KW-0413">Isomerase</keyword>
<evidence type="ECO:0000256" key="9">
    <source>
        <dbReference type="ARBA" id="ARBA00040743"/>
    </source>
</evidence>
<dbReference type="InterPro" id="IPR046357">
    <property type="entry name" value="PPIase_dom_sf"/>
</dbReference>
<dbReference type="Pfam" id="PF13624">
    <property type="entry name" value="SurA_N_3"/>
    <property type="match status" value="1"/>
</dbReference>
<evidence type="ECO:0000256" key="10">
    <source>
        <dbReference type="ARBA" id="ARBA00042775"/>
    </source>
</evidence>
<keyword evidence="2" id="KW-1003">Cell membrane</keyword>
<evidence type="ECO:0000313" key="15">
    <source>
        <dbReference type="Proteomes" id="UP001317963"/>
    </source>
</evidence>
<dbReference type="Proteomes" id="UP001317963">
    <property type="component" value="Chromosome"/>
</dbReference>
<evidence type="ECO:0000256" key="6">
    <source>
        <dbReference type="ARBA" id="ARBA00023136"/>
    </source>
</evidence>
<dbReference type="PROSITE" id="PS50198">
    <property type="entry name" value="PPIC_PPIASE_2"/>
    <property type="match status" value="1"/>
</dbReference>
<evidence type="ECO:0000256" key="12">
    <source>
        <dbReference type="SAM" id="Phobius"/>
    </source>
</evidence>
<dbReference type="Gene3D" id="1.10.4030.10">
    <property type="entry name" value="Porin chaperone SurA, peptide-binding domain"/>
    <property type="match status" value="1"/>
</dbReference>
<sequence length="624" mass="67629">MLQSMREGARSPWILVVIGLIVLSFVLTGAESLTFNGSQSGAAEVNGEEISVNELQFAIERQRRQLSEIYGDQIDPSFLDDDLLRPSVLNGLIEQALLSDYAEALAIAPSPRAVGRAITSNPAFQLEGAFSADYYRDILRSNGLTNAQYRADQENLDRLQKLQSFVSDASFVTPMETQASINVAAERRDVRYLVIEEASLVAEEALSDSAIVDYYDANRAAFAQPERVVARYILLTPDMYTKPVDPEEVQAQLAAALAEYDAKAESEVAHVLITQMDDEDDESYQSRITAASARLAAGEEFATIAQELSDDIGSASLGGDLGYTDGSVFPDAMESAIEALAVGEISDAVETDAGTHFILLKQRTAAAQVADDVLKAEIEGNLQATQAERDLLLAVDKLRDAAFTSDTLSLASNELGVQVRVSTPFSRDTGADLFSEMALREAAFSDDVFVDNNNSDVIELSGSRFVALRVGERLPEGYKTLDEVKEDILATLEQKAREGELAALVADVNQALADGDTLEAIADKKGLQWRVELAATRQNTLLPPEVLQAAFSKAADDTNSVTSVDVSSAGYALVQLARVTPGSEETLLTAERQSLVDEVQQVQSDLLFTEFLADLRRRGTVIVR</sequence>
<proteinExistence type="inferred from homology"/>
<keyword evidence="5 12" id="KW-1133">Transmembrane helix</keyword>
<dbReference type="PANTHER" id="PTHR47529:SF1">
    <property type="entry name" value="PERIPLASMIC CHAPERONE PPID"/>
    <property type="match status" value="1"/>
</dbReference>
<dbReference type="Gene3D" id="3.10.50.40">
    <property type="match status" value="1"/>
</dbReference>
<evidence type="ECO:0000256" key="3">
    <source>
        <dbReference type="ARBA" id="ARBA00022519"/>
    </source>
</evidence>
<evidence type="ECO:0000313" key="14">
    <source>
        <dbReference type="EMBL" id="UZP74872.1"/>
    </source>
</evidence>
<gene>
    <name evidence="14" type="ORF">E0F26_09035</name>
</gene>
<keyword evidence="6 12" id="KW-0472">Membrane</keyword>
<evidence type="ECO:0000259" key="13">
    <source>
        <dbReference type="PROSITE" id="PS50198"/>
    </source>
</evidence>
<keyword evidence="11" id="KW-0697">Rotamase</keyword>
<dbReference type="InterPro" id="IPR000297">
    <property type="entry name" value="PPIase_PpiC"/>
</dbReference>
<evidence type="ECO:0000256" key="11">
    <source>
        <dbReference type="PROSITE-ProRule" id="PRU00278"/>
    </source>
</evidence>
<comment type="similarity">
    <text evidence="8">Belongs to the PpiD chaperone family.</text>
</comment>